<accession>A0A1G5NMG4</accession>
<proteinExistence type="predicted"/>
<evidence type="ECO:0000313" key="3">
    <source>
        <dbReference type="Proteomes" id="UP000199347"/>
    </source>
</evidence>
<dbReference type="SUPFAM" id="SSF69593">
    <property type="entry name" value="Glycerol-3-phosphate (1)-acyltransferase"/>
    <property type="match status" value="1"/>
</dbReference>
<dbReference type="SMART" id="SM00563">
    <property type="entry name" value="PlsC"/>
    <property type="match status" value="1"/>
</dbReference>
<dbReference type="STRING" id="1120955.SAMN03080610_02298"/>
<dbReference type="InterPro" id="IPR045746">
    <property type="entry name" value="ACT14924-like_Acyltransf_dom"/>
</dbReference>
<reference evidence="2 3" key="1">
    <citation type="submission" date="2016-10" db="EMBL/GenBank/DDBJ databases">
        <authorList>
            <person name="de Groot N.N."/>
        </authorList>
    </citation>
    <scope>NUCLEOTIDE SEQUENCE [LARGE SCALE GENOMIC DNA]</scope>
    <source>
        <strain evidence="2 3">DSM 2698</strain>
    </source>
</reference>
<protein>
    <submittedName>
        <fullName evidence="2">Putative hemolysin</fullName>
    </submittedName>
</protein>
<feature type="domain" description="Phospholipid/glycerol acyltransferase" evidence="1">
    <location>
        <begin position="103"/>
        <end position="225"/>
    </location>
</feature>
<dbReference type="Pfam" id="PF19576">
    <property type="entry name" value="Acyltransf_2"/>
    <property type="match status" value="1"/>
</dbReference>
<organism evidence="2 3">
    <name type="scientific">Afifella marina DSM 2698</name>
    <dbReference type="NCBI Taxonomy" id="1120955"/>
    <lineage>
        <taxon>Bacteria</taxon>
        <taxon>Pseudomonadati</taxon>
        <taxon>Pseudomonadota</taxon>
        <taxon>Alphaproteobacteria</taxon>
        <taxon>Hyphomicrobiales</taxon>
        <taxon>Afifellaceae</taxon>
        <taxon>Afifella</taxon>
    </lineage>
</organism>
<dbReference type="Proteomes" id="UP000199347">
    <property type="component" value="Unassembled WGS sequence"/>
</dbReference>
<dbReference type="GO" id="GO:0016746">
    <property type="term" value="F:acyltransferase activity"/>
    <property type="evidence" value="ECO:0007669"/>
    <property type="project" value="InterPro"/>
</dbReference>
<dbReference type="EMBL" id="FMVW01000005">
    <property type="protein sequence ID" value="SCZ38577.1"/>
    <property type="molecule type" value="Genomic_DNA"/>
</dbReference>
<name>A0A1G5NMG4_AFIMA</name>
<evidence type="ECO:0000313" key="2">
    <source>
        <dbReference type="EMBL" id="SCZ38577.1"/>
    </source>
</evidence>
<sequence>MAMAELGWMQRARQRALRTAVRQRRGHIVDQLIAERGIGLVANPLWPLYRPLLYKILHYSEAVEMADTLGPLPGTAGMRYISELLSLNLEISGISRIPREGGFIIAANHPTGIADGVAVYDAVRQVRGDISIFTNRDAVRVNERLVEHLIPVEWREEHRSLTKTRETLRLSSKAFAEERAIVVFPAGRIAYWQGGRLNERPWQVSAVSLAQKHKVPVLPCRVTARNSWLFYLFGNQGLTELRDMTVFHELLNKRGKTFKINFGPLIPHTALQGSAAKLTEQLQTYCVESLAKDPDLPFTAKDDNT</sequence>
<evidence type="ECO:0000259" key="1">
    <source>
        <dbReference type="SMART" id="SM00563"/>
    </source>
</evidence>
<gene>
    <name evidence="2" type="ORF">SAMN03080610_02298</name>
</gene>
<keyword evidence="3" id="KW-1185">Reference proteome</keyword>
<dbReference type="AlphaFoldDB" id="A0A1G5NMG4"/>
<dbReference type="InterPro" id="IPR002123">
    <property type="entry name" value="Plipid/glycerol_acylTrfase"/>
</dbReference>
<dbReference type="OrthoDB" id="1113830at2"/>